<dbReference type="UniPathway" id="UPA00554">
    <property type="reaction ID" value="UER00611"/>
</dbReference>
<comment type="catalytic activity">
    <reaction evidence="6 7">
        <text>(S)-lactate + NAD(+) = pyruvate + NADH + H(+)</text>
        <dbReference type="Rhea" id="RHEA:23444"/>
        <dbReference type="ChEBI" id="CHEBI:15361"/>
        <dbReference type="ChEBI" id="CHEBI:15378"/>
        <dbReference type="ChEBI" id="CHEBI:16651"/>
        <dbReference type="ChEBI" id="CHEBI:57540"/>
        <dbReference type="ChEBI" id="CHEBI:57945"/>
        <dbReference type="EC" id="1.1.1.27"/>
    </reaction>
</comment>
<sequence>MKQHISKVAIIGAGLVGSSTAFSLLTQGLCDEILLVDRDAERAHGEMMDLRDGIDYLGRNIRVTAGGYAGCGDADIVVITAGPPPREGQTRLDTLGLSKEIVRSIVGPVMDAGFSGIFLIVSNPVDLIAQDVWKLSGLPKSQVIGTGTALDSARLKALLGGLVGVDPRSVHAFALGEHGDSQMVPWSRVTVGGKTFAEVLRDNPGRFEGVDLDRLVHDTVQAGWEILKRKGTTYYGIATTAAGIIKCILHDENRIIPVSTLLEGEYGESGVFCGVPAVIGHGGVQEIVRLPLTGAEEEKFHASCEVLRGFVKNL</sequence>
<evidence type="ECO:0000313" key="12">
    <source>
        <dbReference type="EMBL" id="RLL14421.1"/>
    </source>
</evidence>
<comment type="subunit">
    <text evidence="7">Homotetramer.</text>
</comment>
<evidence type="ECO:0000256" key="1">
    <source>
        <dbReference type="ARBA" id="ARBA00004843"/>
    </source>
</evidence>
<evidence type="ECO:0000256" key="9">
    <source>
        <dbReference type="PIRSR" id="PIRSR000102-3"/>
    </source>
</evidence>
<keyword evidence="13" id="KW-1185">Reference proteome</keyword>
<dbReference type="EC" id="1.1.1.27" evidence="3 7"/>
<feature type="binding site" evidence="7">
    <location>
        <position position="104"/>
    </location>
    <ligand>
        <name>NAD(+)</name>
        <dbReference type="ChEBI" id="CHEBI:57540"/>
    </ligand>
</feature>
<keyword evidence="7" id="KW-0021">Allosteric enzyme</keyword>
<feature type="binding site" evidence="7">
    <location>
        <position position="146"/>
    </location>
    <ligand>
        <name>NAD(+)</name>
        <dbReference type="ChEBI" id="CHEBI:57540"/>
    </ligand>
</feature>
<dbReference type="SUPFAM" id="SSF51735">
    <property type="entry name" value="NAD(P)-binding Rossmann-fold domains"/>
    <property type="match status" value="1"/>
</dbReference>
<dbReference type="NCBIfam" id="NF000824">
    <property type="entry name" value="PRK00066.1"/>
    <property type="match status" value="1"/>
</dbReference>
<evidence type="ECO:0000259" key="10">
    <source>
        <dbReference type="Pfam" id="PF00056"/>
    </source>
</evidence>
<feature type="binding site" evidence="7 9">
    <location>
        <begin position="121"/>
        <end position="123"/>
    </location>
    <ligand>
        <name>NAD(+)</name>
        <dbReference type="ChEBI" id="CHEBI:57540"/>
    </ligand>
</feature>
<dbReference type="InterPro" id="IPR022383">
    <property type="entry name" value="Lactate/malate_DH_C"/>
</dbReference>
<dbReference type="GO" id="GO:0004459">
    <property type="term" value="F:L-lactate dehydrogenase (NAD+) activity"/>
    <property type="evidence" value="ECO:0007669"/>
    <property type="project" value="UniProtKB-UniRule"/>
</dbReference>
<dbReference type="NCBIfam" id="TIGR01771">
    <property type="entry name" value="L-LDH-NAD"/>
    <property type="match status" value="1"/>
</dbReference>
<dbReference type="RefSeq" id="WP_121585535.1">
    <property type="nucleotide sequence ID" value="NZ_RCHT01000001.1"/>
</dbReference>
<feature type="binding site" evidence="7">
    <location>
        <position position="16"/>
    </location>
    <ligand>
        <name>NAD(+)</name>
        <dbReference type="ChEBI" id="CHEBI:57540"/>
    </ligand>
</feature>
<dbReference type="InterPro" id="IPR001557">
    <property type="entry name" value="L-lactate/malate_DH"/>
</dbReference>
<feature type="binding site" evidence="7">
    <location>
        <position position="68"/>
    </location>
    <ligand>
        <name>NAD(+)</name>
        <dbReference type="ChEBI" id="CHEBI:57540"/>
    </ligand>
</feature>
<comment type="pathway">
    <text evidence="1 7">Fermentation; pyruvate fermentation to lactate; (S)-lactate from pyruvate: step 1/1.</text>
</comment>
<dbReference type="Pfam" id="PF02866">
    <property type="entry name" value="Ldh_1_C"/>
    <property type="match status" value="1"/>
</dbReference>
<dbReference type="Gene3D" id="3.40.50.720">
    <property type="entry name" value="NAD(P)-binding Rossmann-like Domain"/>
    <property type="match status" value="1"/>
</dbReference>
<feature type="domain" description="Lactate/malate dehydrogenase C-terminal" evidence="11">
    <location>
        <begin position="148"/>
        <end position="308"/>
    </location>
</feature>
<dbReference type="InterPro" id="IPR015955">
    <property type="entry name" value="Lactate_DH/Glyco_Ohase_4_C"/>
</dbReference>
<dbReference type="PANTHER" id="PTHR43128:SF16">
    <property type="entry name" value="L-LACTATE DEHYDROGENASE"/>
    <property type="match status" value="1"/>
</dbReference>
<gene>
    <name evidence="7" type="primary">ldh</name>
    <name evidence="12" type="ORF">D4A47_00075</name>
</gene>
<dbReference type="InterPro" id="IPR036291">
    <property type="entry name" value="NAD(P)-bd_dom_sf"/>
</dbReference>
<dbReference type="AlphaFoldDB" id="A0A498D422"/>
<feature type="binding site" evidence="7 9">
    <location>
        <position position="37"/>
    </location>
    <ligand>
        <name>NAD(+)</name>
        <dbReference type="ChEBI" id="CHEBI:57540"/>
    </ligand>
</feature>
<dbReference type="CDD" id="cd05291">
    <property type="entry name" value="HicDH_like"/>
    <property type="match status" value="1"/>
</dbReference>
<feature type="binding site" evidence="7">
    <location>
        <begin position="151"/>
        <end position="154"/>
    </location>
    <ligand>
        <name>substrate</name>
    </ligand>
</feature>
<feature type="binding site" evidence="7">
    <location>
        <position position="233"/>
    </location>
    <ligand>
        <name>substrate</name>
    </ligand>
</feature>
<protein>
    <recommendedName>
        <fullName evidence="3 7">L-lactate dehydrogenase</fullName>
        <shortName evidence="7">L-LDH</shortName>
        <ecNumber evidence="3 7">1.1.1.27</ecNumber>
    </recommendedName>
</protein>
<keyword evidence="7" id="KW-0963">Cytoplasm</keyword>
<proteinExistence type="inferred from homology"/>
<evidence type="ECO:0000256" key="7">
    <source>
        <dbReference type="HAMAP-Rule" id="MF_00488"/>
    </source>
</evidence>
<dbReference type="GO" id="GO:0006089">
    <property type="term" value="P:lactate metabolic process"/>
    <property type="evidence" value="ECO:0007669"/>
    <property type="project" value="TreeGrafter"/>
</dbReference>
<dbReference type="SUPFAM" id="SSF56327">
    <property type="entry name" value="LDH C-terminal domain-like"/>
    <property type="match status" value="1"/>
</dbReference>
<reference evidence="12 13" key="1">
    <citation type="submission" date="2018-10" db="EMBL/GenBank/DDBJ databases">
        <title>Anaerotruncus faecis sp. nov., isolated from human feces.</title>
        <authorList>
            <person name="Wang Y.-J."/>
        </authorList>
    </citation>
    <scope>NUCLEOTIDE SEQUENCE [LARGE SCALE GENOMIC DNA]</scope>
    <source>
        <strain evidence="12 13">22A2-44</strain>
    </source>
</reference>
<evidence type="ECO:0000256" key="5">
    <source>
        <dbReference type="ARBA" id="ARBA00023027"/>
    </source>
</evidence>
<dbReference type="Gene3D" id="3.90.110.10">
    <property type="entry name" value="Lactate dehydrogenase/glycoside hydrolase, family 4, C-terminal"/>
    <property type="match status" value="1"/>
</dbReference>
<evidence type="ECO:0000256" key="8">
    <source>
        <dbReference type="PIRSR" id="PIRSR000102-1"/>
    </source>
</evidence>
<evidence type="ECO:0000259" key="11">
    <source>
        <dbReference type="Pfam" id="PF02866"/>
    </source>
</evidence>
<dbReference type="GO" id="GO:0006096">
    <property type="term" value="P:glycolytic process"/>
    <property type="evidence" value="ECO:0007669"/>
    <property type="project" value="UniProtKB-UniRule"/>
</dbReference>
<evidence type="ECO:0000256" key="3">
    <source>
        <dbReference type="ARBA" id="ARBA00012967"/>
    </source>
</evidence>
<dbReference type="InterPro" id="IPR018177">
    <property type="entry name" value="L-lactate_DH_AS"/>
</dbReference>
<feature type="binding site" evidence="9">
    <location>
        <begin position="12"/>
        <end position="17"/>
    </location>
    <ligand>
        <name>NAD(+)</name>
        <dbReference type="ChEBI" id="CHEBI:57540"/>
    </ligand>
</feature>
<comment type="activity regulation">
    <text evidence="7">Allosterically activated by fructose 1,6-bisphosphate (FBP).</text>
</comment>
<comment type="similarity">
    <text evidence="2 7">Belongs to the LDH/MDH superfamily. LDH family.</text>
</comment>
<comment type="function">
    <text evidence="7">Catalyzes the conversion of lactate to pyruvate.</text>
</comment>
<dbReference type="PROSITE" id="PS00064">
    <property type="entry name" value="L_LDH"/>
    <property type="match status" value="1"/>
</dbReference>
<comment type="caution">
    <text evidence="12">The sequence shown here is derived from an EMBL/GenBank/DDBJ whole genome shotgun (WGS) entry which is preliminary data.</text>
</comment>
<feature type="binding site" evidence="7">
    <location>
        <position position="171"/>
    </location>
    <ligand>
        <name>beta-D-fructose 1,6-bisphosphate</name>
        <dbReference type="ChEBI" id="CHEBI:32966"/>
        <note>allosteric activator</note>
    </ligand>
</feature>
<feature type="active site" description="Proton acceptor" evidence="7 8">
    <location>
        <position position="178"/>
    </location>
</feature>
<comment type="caution">
    <text evidence="7">Lacks conserved residue(s) required for the propagation of feature annotation.</text>
</comment>
<dbReference type="HAMAP" id="MF_00488">
    <property type="entry name" value="Lactate_dehydrog"/>
    <property type="match status" value="1"/>
</dbReference>
<accession>A0A498D422</accession>
<keyword evidence="5 7" id="KW-0520">NAD</keyword>
<dbReference type="PRINTS" id="PR00086">
    <property type="entry name" value="LLDHDRGNASE"/>
</dbReference>
<name>A0A498D422_9FIRM</name>
<feature type="domain" description="Lactate/malate dehydrogenase N-terminal" evidence="10">
    <location>
        <begin position="7"/>
        <end position="145"/>
    </location>
</feature>
<dbReference type="Pfam" id="PF00056">
    <property type="entry name" value="Ldh_1_N"/>
    <property type="match status" value="1"/>
</dbReference>
<evidence type="ECO:0000256" key="4">
    <source>
        <dbReference type="ARBA" id="ARBA00023002"/>
    </source>
</evidence>
<evidence type="ECO:0000313" key="13">
    <source>
        <dbReference type="Proteomes" id="UP000276301"/>
    </source>
</evidence>
<evidence type="ECO:0000256" key="6">
    <source>
        <dbReference type="ARBA" id="ARBA00049258"/>
    </source>
</evidence>
<dbReference type="Proteomes" id="UP000276301">
    <property type="component" value="Unassembled WGS sequence"/>
</dbReference>
<feature type="binding site" evidence="7">
    <location>
        <position position="91"/>
    </location>
    <ligand>
        <name>substrate</name>
    </ligand>
</feature>
<feature type="binding site" evidence="7">
    <location>
        <begin position="123"/>
        <end position="126"/>
    </location>
    <ligand>
        <name>substrate</name>
    </ligand>
</feature>
<dbReference type="EMBL" id="RCHT01000001">
    <property type="protein sequence ID" value="RLL14421.1"/>
    <property type="molecule type" value="Genomic_DNA"/>
</dbReference>
<feature type="binding site" evidence="7">
    <location>
        <position position="42"/>
    </location>
    <ligand>
        <name>NAD(+)</name>
        <dbReference type="ChEBI" id="CHEBI:57540"/>
    </ligand>
</feature>
<dbReference type="PIRSF" id="PIRSF000102">
    <property type="entry name" value="Lac_mal_DH"/>
    <property type="match status" value="1"/>
</dbReference>
<organism evidence="12 13">
    <name type="scientific">Anaerotruncus massiliensis</name>
    <name type="common">ex Liu et al. 2021</name>
    <dbReference type="NCBI Taxonomy" id="2321404"/>
    <lineage>
        <taxon>Bacteria</taxon>
        <taxon>Bacillati</taxon>
        <taxon>Bacillota</taxon>
        <taxon>Clostridia</taxon>
        <taxon>Eubacteriales</taxon>
        <taxon>Oscillospiraceae</taxon>
        <taxon>Anaerotruncus</taxon>
    </lineage>
</organism>
<dbReference type="GO" id="GO:0005737">
    <property type="term" value="C:cytoplasm"/>
    <property type="evidence" value="ECO:0007669"/>
    <property type="project" value="UniProtKB-SubCell"/>
</dbReference>
<evidence type="ECO:0000256" key="2">
    <source>
        <dbReference type="ARBA" id="ARBA00006054"/>
    </source>
</evidence>
<keyword evidence="4 7" id="KW-0560">Oxidoreductase</keyword>
<dbReference type="InterPro" id="IPR011304">
    <property type="entry name" value="L-lactate_DH"/>
</dbReference>
<dbReference type="InterPro" id="IPR001236">
    <property type="entry name" value="Lactate/malate_DH_N"/>
</dbReference>
<feature type="binding site" evidence="7">
    <location>
        <position position="156"/>
    </location>
    <ligand>
        <name>beta-D-fructose 1,6-bisphosphate</name>
        <dbReference type="ChEBI" id="CHEBI:32966"/>
        <note>allosteric activator</note>
    </ligand>
</feature>
<comment type="subcellular location">
    <subcellularLocation>
        <location evidence="7">Cytoplasm</location>
    </subcellularLocation>
</comment>
<dbReference type="PANTHER" id="PTHR43128">
    <property type="entry name" value="L-2-HYDROXYCARBOXYLATE DEHYDROGENASE (NAD(P)(+))"/>
    <property type="match status" value="1"/>
</dbReference>